<evidence type="ECO:0000313" key="6">
    <source>
        <dbReference type="Ensembl" id="ENSAMXP00005013323.1"/>
    </source>
</evidence>
<reference evidence="6" key="1">
    <citation type="submission" date="2025-08" db="UniProtKB">
        <authorList>
            <consortium name="Ensembl"/>
        </authorList>
    </citation>
    <scope>IDENTIFICATION</scope>
</reference>
<proteinExistence type="predicted"/>
<feature type="domain" description="Thrombospondin-like N-terminal" evidence="5">
    <location>
        <begin position="38"/>
        <end position="211"/>
    </location>
</feature>
<dbReference type="PANTHER" id="PTHR15261">
    <property type="entry name" value="THROMBOSPONDIN-TYPE LAMININ G DOMAIN AND EAR REPEAT-CONTAINING"/>
    <property type="match status" value="1"/>
</dbReference>
<evidence type="ECO:0000256" key="2">
    <source>
        <dbReference type="ARBA" id="ARBA00022729"/>
    </source>
</evidence>
<sequence length="656" mass="74552">MLLHFRLLLCCIISGCSALWRPCTDLLPLDLLRRVVPAGGVYQSRVRLVQSQGSRGVKFTGPPQALSFPAAPLFTNCNYFPAEFSIVVTLKIPQLPPNKDEYIFTLLDGGSDRLLLGLRLTRDKLHFLLQSRGTTRRVTFRSVGLADGRWHTLVLAVTGHYTILTVDCGIPLEAFPEDLNTEGSVFFIGSRKRWNGLFSGLIRQLVLLPGSDASSRVCPSSQPRLSILSIPEVLLHLPVKPPTNELPLYPYEAEVRVSPVSPLCRVSEVGQLWFSTEKKGLFLCDGSMWITMLQERERLDYVEEHQDLFTTSETFDIEVFSIPSVGLFMATANRDLGSTVYRWTNGRFERYQDFSTHDAQAWKFFTVGRESFLVVANSGGDGVEEVSVVYRWSNRTLRFVAYQKLNTHSARDWEAFHIQGEAFLAVANHRQGEMNHNIESVIYKWNPNTRKFEVNQTIATSGAYDWEFFTIGPYHFLVVANTFNGKSTVINSTIYIWLGGSFRIFQSILTTGAIDWEMFQIGNRFFLAVANSQRLDNTGSIQYNINSTIYELNMTSQTFIKFQDITTSSALDWEFFTVGDDKFLVVANSYDGNSYSLNSVIYRWQGYERFVPVHTLSTNGCRDWEFFTSSDGSYLISSSARQALSKILKLRTYRQH</sequence>
<evidence type="ECO:0000259" key="5">
    <source>
        <dbReference type="SMART" id="SM00210"/>
    </source>
</evidence>
<dbReference type="Ensembl" id="ENSAMXT00005014751.1">
    <property type="protein sequence ID" value="ENSAMXP00005013323.1"/>
    <property type="gene ID" value="ENSAMXG00005007141.1"/>
</dbReference>
<dbReference type="InterPro" id="IPR013320">
    <property type="entry name" value="ConA-like_dom_sf"/>
</dbReference>
<dbReference type="Gene3D" id="2.60.120.200">
    <property type="match status" value="1"/>
</dbReference>
<keyword evidence="3" id="KW-0677">Repeat</keyword>
<dbReference type="Pfam" id="PF02210">
    <property type="entry name" value="Laminin_G_2"/>
    <property type="match status" value="1"/>
</dbReference>
<comment type="subcellular location">
    <subcellularLocation>
        <location evidence="1">Cell projection</location>
        <location evidence="1">Stereocilium</location>
    </subcellularLocation>
</comment>
<dbReference type="InterPro" id="IPR048287">
    <property type="entry name" value="TSPN-like_N"/>
</dbReference>
<dbReference type="GO" id="GO:0032420">
    <property type="term" value="C:stereocilium"/>
    <property type="evidence" value="ECO:0007669"/>
    <property type="project" value="UniProtKB-SubCell"/>
</dbReference>
<evidence type="ECO:0000313" key="7">
    <source>
        <dbReference type="Proteomes" id="UP000694621"/>
    </source>
</evidence>
<evidence type="ECO:0000256" key="3">
    <source>
        <dbReference type="ARBA" id="ARBA00022737"/>
    </source>
</evidence>
<dbReference type="AlphaFoldDB" id="A0A8B9HJF7"/>
<dbReference type="InterPro" id="IPR009039">
    <property type="entry name" value="EAR"/>
</dbReference>
<protein>
    <submittedName>
        <fullName evidence="6">Thrombospondin-type laminin G domain and EAR repeats b</fullName>
    </submittedName>
</protein>
<dbReference type="InterPro" id="IPR001791">
    <property type="entry name" value="Laminin_G"/>
</dbReference>
<dbReference type="Pfam" id="PF03736">
    <property type="entry name" value="EPTP"/>
    <property type="match status" value="6"/>
</dbReference>
<feature type="signal peptide" evidence="4">
    <location>
        <begin position="1"/>
        <end position="18"/>
    </location>
</feature>
<name>A0A8B9HJF7_ASTMX</name>
<dbReference type="SUPFAM" id="SSF49899">
    <property type="entry name" value="Concanavalin A-like lectins/glucanases"/>
    <property type="match status" value="1"/>
</dbReference>
<dbReference type="SUPFAM" id="SSF82171">
    <property type="entry name" value="DPP6 N-terminal domain-like"/>
    <property type="match status" value="1"/>
</dbReference>
<evidence type="ECO:0000256" key="1">
    <source>
        <dbReference type="ARBA" id="ARBA00004645"/>
    </source>
</evidence>
<dbReference type="Proteomes" id="UP000694621">
    <property type="component" value="Unplaced"/>
</dbReference>
<feature type="chain" id="PRO_5034537879" evidence="4">
    <location>
        <begin position="19"/>
        <end position="656"/>
    </location>
</feature>
<dbReference type="PROSITE" id="PS50912">
    <property type="entry name" value="EAR"/>
    <property type="match status" value="7"/>
</dbReference>
<dbReference type="InterPro" id="IPR005492">
    <property type="entry name" value="EPTP"/>
</dbReference>
<evidence type="ECO:0000256" key="4">
    <source>
        <dbReference type="SAM" id="SignalP"/>
    </source>
</evidence>
<dbReference type="PANTHER" id="PTHR15261:SF5">
    <property type="entry name" value="THROMBOSPONDIN-TYPE LAMININ G DOMAIN AND EAR REPEAT-CONTAINING PROTEIN"/>
    <property type="match status" value="1"/>
</dbReference>
<keyword evidence="2 4" id="KW-0732">Signal</keyword>
<accession>A0A8B9HJF7</accession>
<organism evidence="6 7">
    <name type="scientific">Astyanax mexicanus</name>
    <name type="common">Blind cave fish</name>
    <name type="synonym">Astyanax fasciatus mexicanus</name>
    <dbReference type="NCBI Taxonomy" id="7994"/>
    <lineage>
        <taxon>Eukaryota</taxon>
        <taxon>Metazoa</taxon>
        <taxon>Chordata</taxon>
        <taxon>Craniata</taxon>
        <taxon>Vertebrata</taxon>
        <taxon>Euteleostomi</taxon>
        <taxon>Actinopterygii</taxon>
        <taxon>Neopterygii</taxon>
        <taxon>Teleostei</taxon>
        <taxon>Ostariophysi</taxon>
        <taxon>Characiformes</taxon>
        <taxon>Characoidei</taxon>
        <taxon>Acestrorhamphidae</taxon>
        <taxon>Acestrorhamphinae</taxon>
        <taxon>Astyanax</taxon>
    </lineage>
</organism>
<dbReference type="SMART" id="SM00210">
    <property type="entry name" value="TSPN"/>
    <property type="match status" value="1"/>
</dbReference>
<dbReference type="GO" id="GO:0007165">
    <property type="term" value="P:signal transduction"/>
    <property type="evidence" value="ECO:0007669"/>
    <property type="project" value="TreeGrafter"/>
</dbReference>